<organism evidence="1">
    <name type="scientific">bioreactor metagenome</name>
    <dbReference type="NCBI Taxonomy" id="1076179"/>
    <lineage>
        <taxon>unclassified sequences</taxon>
        <taxon>metagenomes</taxon>
        <taxon>ecological metagenomes</taxon>
    </lineage>
</organism>
<protein>
    <submittedName>
        <fullName evidence="1">Uncharacterized protein</fullName>
    </submittedName>
</protein>
<reference evidence="1" key="1">
    <citation type="submission" date="2019-08" db="EMBL/GenBank/DDBJ databases">
        <authorList>
            <person name="Kucharzyk K."/>
            <person name="Murdoch R.W."/>
            <person name="Higgins S."/>
            <person name="Loffler F."/>
        </authorList>
    </citation>
    <scope>NUCLEOTIDE SEQUENCE</scope>
</reference>
<accession>A0A645CFG5</accession>
<dbReference type="AlphaFoldDB" id="A0A645CFG5"/>
<comment type="caution">
    <text evidence="1">The sequence shown here is derived from an EMBL/GenBank/DDBJ whole genome shotgun (WGS) entry which is preliminary data.</text>
</comment>
<dbReference type="EMBL" id="VSSQ01026772">
    <property type="protein sequence ID" value="MPM75661.1"/>
    <property type="molecule type" value="Genomic_DNA"/>
</dbReference>
<sequence>MAVGHRFQVGLHIFPLNPFAFQICPVDFAYVHRLESRLGSGIAATLLYFGVQSLSGCQFYCRIDTVLFQFFGWKVHLDELVKNALGHDKNFVDGIG</sequence>
<proteinExistence type="predicted"/>
<evidence type="ECO:0000313" key="1">
    <source>
        <dbReference type="EMBL" id="MPM75661.1"/>
    </source>
</evidence>
<name>A0A645CFG5_9ZZZZ</name>
<gene>
    <name evidence="1" type="ORF">SDC9_122655</name>
</gene>